<evidence type="ECO:0000313" key="2">
    <source>
        <dbReference type="EMBL" id="AFS15648.1"/>
    </source>
</evidence>
<dbReference type="KEGG" id="mid:MIP_05413"/>
<dbReference type="EMBL" id="CP002275">
    <property type="protein sequence ID" value="AFS15648.1"/>
    <property type="molecule type" value="Genomic_DNA"/>
</dbReference>
<dbReference type="PATRIC" id="fig|1232724.3.peg.3685"/>
<proteinExistence type="predicted"/>
<protein>
    <submittedName>
        <fullName evidence="2">Uncharacterized protein</fullName>
    </submittedName>
</protein>
<reference evidence="2 3" key="2">
    <citation type="journal article" date="2012" name="Nucleic Acids Res.">
        <title>Massive gene acquisitions in Mycobacterium indicus pranii provide a perspective on mycobacterial evolution.</title>
        <authorList>
            <person name="Saini V."/>
            <person name="Raghuvanshi S."/>
            <person name="Khurana J.P."/>
            <person name="Ahmed N."/>
            <person name="Hasnain S.E."/>
            <person name="Tyagi A.K."/>
            <person name="Tyagi A.K."/>
        </authorList>
    </citation>
    <scope>NUCLEOTIDE SEQUENCE [LARGE SCALE GENOMIC DNA]</scope>
    <source>
        <strain evidence="3">DSM 45239 / MTCC 9506</strain>
    </source>
</reference>
<reference evidence="2 3" key="1">
    <citation type="journal article" date="2007" name="PLoS ONE">
        <title>Molecular analysis of a leprosy immunotherapeutic bacillus provides insights into Mycobacterium evolution.</title>
        <authorList>
            <person name="Ahmed N."/>
            <person name="Saini V."/>
            <person name="Raghuvanshi S."/>
            <person name="Khurana J.P."/>
            <person name="Tyagi A.K."/>
            <person name="Tyagi A.K."/>
            <person name="Hasnain S.E."/>
        </authorList>
    </citation>
    <scope>NUCLEOTIDE SEQUENCE [LARGE SCALE GENOMIC DNA]</scope>
    <source>
        <strain evidence="2">MTCC 9506</strain>
    </source>
</reference>
<evidence type="ECO:0000256" key="1">
    <source>
        <dbReference type="SAM" id="MobiDB-lite"/>
    </source>
</evidence>
<gene>
    <name evidence="2" type="ORF">MIP_05413</name>
</gene>
<accession>J9WHJ0</accession>
<organism evidence="2 3">
    <name type="scientific">Mycobacterium indicus pranii (strain DSM 45239 / MTCC 9506)</name>
    <dbReference type="NCBI Taxonomy" id="1232724"/>
    <lineage>
        <taxon>Bacteria</taxon>
        <taxon>Bacillati</taxon>
        <taxon>Actinomycetota</taxon>
        <taxon>Actinomycetes</taxon>
        <taxon>Mycobacteriales</taxon>
        <taxon>Mycobacteriaceae</taxon>
        <taxon>Mycobacterium</taxon>
        <taxon>Mycobacterium avium complex (MAC)</taxon>
    </lineage>
</organism>
<dbReference type="AlphaFoldDB" id="J9WHJ0"/>
<name>J9WHJ0_MYCIP</name>
<dbReference type="Proteomes" id="UP000007329">
    <property type="component" value="Chromosome"/>
</dbReference>
<sequence>MSVVAWHRVKPGPGACCDAGPVRKIRSGPPGTRLRSPRGTGDAMRTREVSPRTSCDQQFTPVRRVLLPRFPRRRRRPQCRCGRVAWPGGPR</sequence>
<evidence type="ECO:0000313" key="3">
    <source>
        <dbReference type="Proteomes" id="UP000007329"/>
    </source>
</evidence>
<dbReference type="HOGENOM" id="CLU_2423759_0_0_11"/>
<feature type="region of interest" description="Disordered" evidence="1">
    <location>
        <begin position="17"/>
        <end position="56"/>
    </location>
</feature>